<dbReference type="InterPro" id="IPR001633">
    <property type="entry name" value="EAL_dom"/>
</dbReference>
<dbReference type="InterPro" id="IPR000160">
    <property type="entry name" value="GGDEF_dom"/>
</dbReference>
<dbReference type="InterPro" id="IPR029787">
    <property type="entry name" value="Nucleotide_cyclase"/>
</dbReference>
<evidence type="ECO:0000313" key="5">
    <source>
        <dbReference type="Proteomes" id="UP000237925"/>
    </source>
</evidence>
<dbReference type="SMART" id="SM00267">
    <property type="entry name" value="GGDEF"/>
    <property type="match status" value="1"/>
</dbReference>
<dbReference type="NCBIfam" id="TIGR00254">
    <property type="entry name" value="GGDEF"/>
    <property type="match status" value="1"/>
</dbReference>
<dbReference type="Gene3D" id="3.30.450.20">
    <property type="entry name" value="PAS domain"/>
    <property type="match status" value="2"/>
</dbReference>
<gene>
    <name evidence="4" type="ORF">C6568_06305</name>
</gene>
<dbReference type="InterPro" id="IPR000014">
    <property type="entry name" value="PAS"/>
</dbReference>
<dbReference type="NCBIfam" id="TIGR00229">
    <property type="entry name" value="sensory_box"/>
    <property type="match status" value="1"/>
</dbReference>
<dbReference type="PROSITE" id="PS50887">
    <property type="entry name" value="GGDEF"/>
    <property type="match status" value="1"/>
</dbReference>
<dbReference type="PANTHER" id="PTHR44757:SF2">
    <property type="entry name" value="BIOFILM ARCHITECTURE MAINTENANCE PROTEIN MBAA"/>
    <property type="match status" value="1"/>
</dbReference>
<dbReference type="RefSeq" id="WP_106683384.1">
    <property type="nucleotide sequence ID" value="NZ_CP027667.1"/>
</dbReference>
<dbReference type="Gene3D" id="3.20.20.450">
    <property type="entry name" value="EAL domain"/>
    <property type="match status" value="1"/>
</dbReference>
<dbReference type="Pfam" id="PF00990">
    <property type="entry name" value="GGDEF"/>
    <property type="match status" value="1"/>
</dbReference>
<evidence type="ECO:0000313" key="4">
    <source>
        <dbReference type="EMBL" id="AVO48905.1"/>
    </source>
</evidence>
<dbReference type="Proteomes" id="UP000237925">
    <property type="component" value="Chromosome"/>
</dbReference>
<protein>
    <submittedName>
        <fullName evidence="4">GGDEF domain-containing protein</fullName>
    </submittedName>
</protein>
<dbReference type="CDD" id="cd01949">
    <property type="entry name" value="GGDEF"/>
    <property type="match status" value="1"/>
</dbReference>
<dbReference type="CDD" id="cd00130">
    <property type="entry name" value="PAS"/>
    <property type="match status" value="1"/>
</dbReference>
<proteinExistence type="predicted"/>
<accession>A0A2R3QAT7</accession>
<evidence type="ECO:0000259" key="1">
    <source>
        <dbReference type="PROSITE" id="PS50112"/>
    </source>
</evidence>
<name>A0A2R3QAT7_9BURK</name>
<feature type="domain" description="GGDEF" evidence="3">
    <location>
        <begin position="303"/>
        <end position="437"/>
    </location>
</feature>
<dbReference type="CDD" id="cd01948">
    <property type="entry name" value="EAL"/>
    <property type="match status" value="1"/>
</dbReference>
<dbReference type="Gene3D" id="3.30.70.270">
    <property type="match status" value="1"/>
</dbReference>
<dbReference type="PROSITE" id="PS50883">
    <property type="entry name" value="EAL"/>
    <property type="match status" value="1"/>
</dbReference>
<dbReference type="PROSITE" id="PS50112">
    <property type="entry name" value="PAS"/>
    <property type="match status" value="1"/>
</dbReference>
<dbReference type="SMART" id="SM00052">
    <property type="entry name" value="EAL"/>
    <property type="match status" value="1"/>
</dbReference>
<dbReference type="InterPro" id="IPR035919">
    <property type="entry name" value="EAL_sf"/>
</dbReference>
<dbReference type="Pfam" id="PF13426">
    <property type="entry name" value="PAS_9"/>
    <property type="match status" value="1"/>
</dbReference>
<dbReference type="KEGG" id="mela:C6568_06305"/>
<evidence type="ECO:0000259" key="3">
    <source>
        <dbReference type="PROSITE" id="PS50887"/>
    </source>
</evidence>
<dbReference type="InterPro" id="IPR052155">
    <property type="entry name" value="Biofilm_reg_signaling"/>
</dbReference>
<dbReference type="AlphaFoldDB" id="A0A2R3QAT7"/>
<dbReference type="PANTHER" id="PTHR44757">
    <property type="entry name" value="DIGUANYLATE CYCLASE DGCP"/>
    <property type="match status" value="1"/>
</dbReference>
<evidence type="ECO:0000259" key="2">
    <source>
        <dbReference type="PROSITE" id="PS50883"/>
    </source>
</evidence>
<dbReference type="SUPFAM" id="SSF141868">
    <property type="entry name" value="EAL domain-like"/>
    <property type="match status" value="1"/>
</dbReference>
<dbReference type="SMART" id="SM00091">
    <property type="entry name" value="PAS"/>
    <property type="match status" value="2"/>
</dbReference>
<dbReference type="InterPro" id="IPR043128">
    <property type="entry name" value="Rev_trsase/Diguanyl_cyclase"/>
</dbReference>
<dbReference type="SUPFAM" id="SSF55073">
    <property type="entry name" value="Nucleotide cyclase"/>
    <property type="match status" value="1"/>
</dbReference>
<dbReference type="InterPro" id="IPR035965">
    <property type="entry name" value="PAS-like_dom_sf"/>
</dbReference>
<dbReference type="Pfam" id="PF00563">
    <property type="entry name" value="EAL"/>
    <property type="match status" value="1"/>
</dbReference>
<dbReference type="Pfam" id="PF08448">
    <property type="entry name" value="PAS_4"/>
    <property type="match status" value="1"/>
</dbReference>
<feature type="domain" description="PAS" evidence="1">
    <location>
        <begin position="168"/>
        <end position="222"/>
    </location>
</feature>
<keyword evidence="5" id="KW-1185">Reference proteome</keyword>
<organism evidence="4 5">
    <name type="scientific">Melaminivora suipulveris</name>
    <dbReference type="NCBI Taxonomy" id="2109913"/>
    <lineage>
        <taxon>Bacteria</taxon>
        <taxon>Pseudomonadati</taxon>
        <taxon>Pseudomonadota</taxon>
        <taxon>Betaproteobacteria</taxon>
        <taxon>Burkholderiales</taxon>
        <taxon>Comamonadaceae</taxon>
        <taxon>Melaminivora</taxon>
    </lineage>
</organism>
<dbReference type="FunFam" id="3.20.20.450:FF:000001">
    <property type="entry name" value="Cyclic di-GMP phosphodiesterase yahA"/>
    <property type="match status" value="1"/>
</dbReference>
<dbReference type="SUPFAM" id="SSF55785">
    <property type="entry name" value="PYP-like sensor domain (PAS domain)"/>
    <property type="match status" value="2"/>
</dbReference>
<reference evidence="4 5" key="1">
    <citation type="submission" date="2018-03" db="EMBL/GenBank/DDBJ databases">
        <title>Genome sequencing of Melaminivora sp.</title>
        <authorList>
            <person name="Kim S.-J."/>
            <person name="Heo J."/>
            <person name="Ahn J.-H."/>
            <person name="Kwon S.-W."/>
        </authorList>
    </citation>
    <scope>NUCLEOTIDE SEQUENCE [LARGE SCALE GENOMIC DNA]</scope>
    <source>
        <strain evidence="4 5">SC2-9</strain>
    </source>
</reference>
<feature type="domain" description="EAL" evidence="2">
    <location>
        <begin position="446"/>
        <end position="700"/>
    </location>
</feature>
<dbReference type="OrthoDB" id="9813903at2"/>
<dbReference type="EMBL" id="CP027667">
    <property type="protein sequence ID" value="AVO48905.1"/>
    <property type="molecule type" value="Genomic_DNA"/>
</dbReference>
<sequence>MDTLAPPPSPTDADTCASSEVRVHPDLLPGAMPALLAHFDPQSLRCRFASPDYARQAGHTPASILGRPLRELVDDAQWRVLAPALRQAQAGRAAQCRCERAPAGGEPRVLLIDVLPQFAAPAPEGGPAQVVGLFLVAQDASRQLRAERAVQESEERMRKFSAATEEGIAFHTDGFITDCNEALLHLTGYRRAEVLGRSLLEFIHPQDHESVRSYVGQGREDPYEVAVFHKDGSLVTLEVVGKTMPRAAGGYRVVVVRDATARHQAQQRAEFLTWHDPLTQLPNRRHLMRQLERLQQQAQERPVQAALLFLDLDHFRTVNESLGHAAGDQLLCEVARRLQAVAGAGRHFIARVGGDQFVMLLSDVDGHDAAAREADALLAHVRAPYAIDGTPVSISPSLGISLFPGDGHVADELLRRAASAMQQAKDSGRGTRLFYAPGMEGQPALLLRQEHLLREAVEQQSFELHYQPQVEVASGRLRGLEALVRWQHPEQGLVGPDAFIGLAESRGLITHIGRWVLRRACRQMRTWHDAGLPRVPVAVNLSAIEFRQRDVVGDIAQVLRESGLAPQFLEVEITESVLMHDVEGTRATLAALQTLGVAVTVDDFGTGYSSLAYLKRYPLDKIKVDRSFVMDTPNDAGDVAIVTAVVQLARGLQLRSVAEGVETDEQMALLRRLGCDLAQGFGVSRPLPAVQIQAWMQSLPAS</sequence>
<dbReference type="InterPro" id="IPR013656">
    <property type="entry name" value="PAS_4"/>
</dbReference>